<evidence type="ECO:0000256" key="1">
    <source>
        <dbReference type="SAM" id="Phobius"/>
    </source>
</evidence>
<dbReference type="AlphaFoldDB" id="A0A6B8VVS4"/>
<dbReference type="NCBIfam" id="TIGR02611">
    <property type="entry name" value="TIGR02611 family protein"/>
    <property type="match status" value="1"/>
</dbReference>
<feature type="transmembrane region" description="Helical" evidence="1">
    <location>
        <begin position="26"/>
        <end position="47"/>
    </location>
</feature>
<accession>A0A6B8VVS4</accession>
<sequence>MRQMVYRRVDRIAYTHMRAKDGRHGYLVRPLTLVIGWSVLIIGLITIPLPGQGWLTTFLGVGILSLEQRWARRVLRAGVHQYDRFYFWFKRQPRRFRISVVSVLVLIIWAVFMFVVWGAWKMGSLDFLTPYAQRLGLVR</sequence>
<proteinExistence type="predicted"/>
<keyword evidence="1" id="KW-0472">Membrane</keyword>
<feature type="transmembrane region" description="Helical" evidence="1">
    <location>
        <begin position="53"/>
        <end position="71"/>
    </location>
</feature>
<keyword evidence="3" id="KW-1185">Reference proteome</keyword>
<organism evidence="2 3">
    <name type="scientific">Corynebacterium comes</name>
    <dbReference type="NCBI Taxonomy" id="2675218"/>
    <lineage>
        <taxon>Bacteria</taxon>
        <taxon>Bacillati</taxon>
        <taxon>Actinomycetota</taxon>
        <taxon>Actinomycetes</taxon>
        <taxon>Mycobacteriales</taxon>
        <taxon>Corynebacteriaceae</taxon>
        <taxon>Corynebacterium</taxon>
    </lineage>
</organism>
<dbReference type="InterPro" id="IPR019099">
    <property type="entry name" value="Uncharacterised_PGPGW_TM"/>
</dbReference>
<dbReference type="EMBL" id="CP046453">
    <property type="protein sequence ID" value="QGU03777.1"/>
    <property type="molecule type" value="Genomic_DNA"/>
</dbReference>
<gene>
    <name evidence="2" type="ORF">CETAM_02485</name>
</gene>
<dbReference type="Pfam" id="PF09656">
    <property type="entry name" value="PGPGW"/>
    <property type="match status" value="1"/>
</dbReference>
<dbReference type="InterPro" id="IPR013434">
    <property type="entry name" value="CHP02611"/>
</dbReference>
<feature type="transmembrane region" description="Helical" evidence="1">
    <location>
        <begin position="98"/>
        <end position="120"/>
    </location>
</feature>
<protein>
    <submittedName>
        <fullName evidence="2">Transmembrane protein (PGPGW)</fullName>
    </submittedName>
</protein>
<dbReference type="Proteomes" id="UP000425178">
    <property type="component" value="Chromosome"/>
</dbReference>
<reference evidence="2 3" key="1">
    <citation type="journal article" date="2021" name="Int. J. Syst. Evol. Microbiol.">
        <title>Classification of three corynebacterial strains isolated from a small paddock in North Rhine-Westphalia: proposal of &lt;i&gt;Corynebacterium kalinowskii&lt;/i&gt; sp. nov., &lt;i&gt;Corynebacterium comes&lt;/i&gt; sp. nov. and &lt;i&gt;Corynebacterium occultum&lt;/i&gt; sp. nov.</title>
        <authorList>
            <person name="Schaffert L."/>
            <person name="Ruwe M."/>
            <person name="Milse J."/>
            <person name="Hanuschka K."/>
            <person name="Ortseifen V."/>
            <person name="Droste J."/>
            <person name="Brandt D."/>
            <person name="Schl L."/>
            <person name="Kutter Y."/>
            <person name="Vinke S."/>
            <person name="Vieh P."/>
            <person name="Jacob L."/>
            <person name="L N.C."/>
            <person name="Schulte-Berndt E."/>
            <person name="Hain C."/>
            <person name="Linder M."/>
            <person name="Schmidt P."/>
            <person name="Wollenschl L."/>
            <person name="Luttermann T."/>
            <person name="Thieme E."/>
            <person name="Hassa J."/>
            <person name="Haak M."/>
            <person name="Wittchen M."/>
            <person name="Mentz A."/>
            <person name="Persicke M."/>
            <person name="Busche T."/>
            <person name="R C."/>
        </authorList>
    </citation>
    <scope>NUCLEOTIDE SEQUENCE [LARGE SCALE GENOMIC DNA]</scope>
    <source>
        <strain evidence="2 3">2019</strain>
    </source>
</reference>
<evidence type="ECO:0000313" key="3">
    <source>
        <dbReference type="Proteomes" id="UP000425178"/>
    </source>
</evidence>
<keyword evidence="1 2" id="KW-0812">Transmembrane</keyword>
<evidence type="ECO:0000313" key="2">
    <source>
        <dbReference type="EMBL" id="QGU03777.1"/>
    </source>
</evidence>
<name>A0A6B8VVS4_9CORY</name>
<dbReference type="KEGG" id="ccoe:CETAM_02485"/>
<keyword evidence="1" id="KW-1133">Transmembrane helix</keyword>